<evidence type="ECO:0000313" key="3">
    <source>
        <dbReference type="Proteomes" id="UP001470230"/>
    </source>
</evidence>
<evidence type="ECO:0000313" key="2">
    <source>
        <dbReference type="EMBL" id="KAK8838651.1"/>
    </source>
</evidence>
<dbReference type="Proteomes" id="UP001470230">
    <property type="component" value="Unassembled WGS sequence"/>
</dbReference>
<dbReference type="EMBL" id="JAPFFF010000054">
    <property type="protein sequence ID" value="KAK8838651.1"/>
    <property type="molecule type" value="Genomic_DNA"/>
</dbReference>
<sequence>MDGNNKKLKNESKNTDFENKVNLLTNLNLLTEQIPNFPSFKFGKCFEKRSDLEHKFRSYLGDIEEEGKEVLFLFQNEQAEKAIAKKIAELLDLTKITIIRLLQTFDLSEKADIIRNFYQSTNLNEYRDFILQNIYPSVQDIPKKILPIIDMNKKESLGSDFFGDFAPKSNDEPINFEDATKITRPKNYFKNLDAQTVDEYDKFVPVVNLIIVLKELDEFKDEFSDSISSIIQQEKTLSTREMRNLDQHKVVIAKKYLSGDHSFFIEEYQKMIVENCRMKQEYEDEIQALKESVTGQEEKIQSLSEINKSNEDVIESLKEQIENLEKEIQKLNEEKESNAKKSSDEASTSSANSEDETKSLKEKIEALEKENNELKEKCESLAKNQLNEESTLNANNEDEIQRLKEENESNKDEIKELKEKIEDLEKENKRLNEKSGSPAKESALSSSNENEVQQLKERSGSLENKTQNTNEKSESIVSKSSNDESSSSALNDDEIKRLKDETQKLSDENKAYIEEIKKLKETIEKLKETEESSQPNMDEIQRLKEKEIQDLEKMKEQEIQDLKDAKEQEIKDIHKAKELEIQNLKELNERMIQDLNKDKEQEIQNIKEAKEQEIQNLKEVNEQEIQNLKDENEQKIQDQNRDKEQEIQNLKEANEKEIQNLKEASEQEIQNLKEINDANEQEIQKLKERIDTYEQEIESLKAKESNEQEMQNLECMNQKLAEENDKLKELIKQSEQDKPEVLDSEISNMKQQLVSLKEQKEALEKEVNDLHREKIDLVKDIDADCNDFMRCLKETHDKEKKFESLLQDRQNRLLRKAEIMTSNDEEGPNELVISTKQTEHLNFSEMSQKQREAFFDNLVNENKYSIESNDFCNLIHDFKSLNEVQFEYMLSYFKEKQAENDEGRKAIFMNLEMFTIPMIKKLYSIDGFSIEYLSKSVADKLLGRLILYEDVLEKMGDIIFLSDKLNDSDSNKIKRDSFLKHAKKDYYMICNSINKEVRIHKFSTEIESFMFSRSDIEKVFIPSSIISIQDNSFYQCKNLTTVSLDCVDLETIGKSAFSDCENLLSFIMPRKIKIIEEATFKGCKKLEKITFPDGLEEIRDKAFSGCSSLTEVKLPKTIQKVGYGTFNKCYSLKLVLIPNVLCIYSHDIDELQNDEGDTNSETVEVNSDEKFTIPSKCFRRCRELQNVVIYKKCQNIDDRAFEECSKLESLSFSLSDASEIGDFVFTNCQQLKIVRFIVEKGTSLEIGNSSFMNCKELDEIDFDHPELFTTGSFKLNSNVFSGCEALKAFNFPENSDNKIGDGCFEGCKKLKSVTLPVGLTKINKSLFKNCESLEKIELSDSIISIESNSFENCKKLGSILFPSNLEKIGDFAFSNCLSLSFQFFPPKIEEIGEKAFEKCIKFVQIEIPASMKVISKNAFKGCTELVEVVNNSSKLKIRSKAFYKCKKLVKFVTEERNNFSAEAFKDCGLGFDFFRPES</sequence>
<evidence type="ECO:0000256" key="1">
    <source>
        <dbReference type="SAM" id="MobiDB-lite"/>
    </source>
</evidence>
<feature type="compositionally biased region" description="Low complexity" evidence="1">
    <location>
        <begin position="475"/>
        <end position="488"/>
    </location>
</feature>
<name>A0ABR2GYB3_9EUKA</name>
<dbReference type="Pfam" id="PF13306">
    <property type="entry name" value="LRR_5"/>
    <property type="match status" value="2"/>
</dbReference>
<organism evidence="2 3">
    <name type="scientific">Tritrichomonas musculus</name>
    <dbReference type="NCBI Taxonomy" id="1915356"/>
    <lineage>
        <taxon>Eukaryota</taxon>
        <taxon>Metamonada</taxon>
        <taxon>Parabasalia</taxon>
        <taxon>Tritrichomonadida</taxon>
        <taxon>Tritrichomonadidae</taxon>
        <taxon>Tritrichomonas</taxon>
    </lineage>
</organism>
<accession>A0ABR2GYB3</accession>
<dbReference type="PANTHER" id="PTHR45661">
    <property type="entry name" value="SURFACE ANTIGEN"/>
    <property type="match status" value="1"/>
</dbReference>
<feature type="compositionally biased region" description="Basic and acidic residues" evidence="1">
    <location>
        <begin position="493"/>
        <end position="510"/>
    </location>
</feature>
<dbReference type="SUPFAM" id="SSF52058">
    <property type="entry name" value="L domain-like"/>
    <property type="match status" value="2"/>
</dbReference>
<dbReference type="Gene3D" id="3.80.10.10">
    <property type="entry name" value="Ribonuclease Inhibitor"/>
    <property type="match status" value="3"/>
</dbReference>
<dbReference type="InterPro" id="IPR026906">
    <property type="entry name" value="LRR_5"/>
</dbReference>
<feature type="region of interest" description="Disordered" evidence="1">
    <location>
        <begin position="527"/>
        <end position="552"/>
    </location>
</feature>
<feature type="region of interest" description="Disordered" evidence="1">
    <location>
        <begin position="375"/>
        <end position="510"/>
    </location>
</feature>
<proteinExistence type="predicted"/>
<dbReference type="InterPro" id="IPR032675">
    <property type="entry name" value="LRR_dom_sf"/>
</dbReference>
<feature type="compositionally biased region" description="Basic and acidic residues" evidence="1">
    <location>
        <begin position="399"/>
        <end position="433"/>
    </location>
</feature>
<dbReference type="PANTHER" id="PTHR45661:SF3">
    <property type="entry name" value="IG-LIKE DOMAIN-CONTAINING PROTEIN"/>
    <property type="match status" value="1"/>
</dbReference>
<feature type="compositionally biased region" description="Basic and acidic residues" evidence="1">
    <location>
        <begin position="539"/>
        <end position="552"/>
    </location>
</feature>
<feature type="region of interest" description="Disordered" evidence="1">
    <location>
        <begin position="331"/>
        <end position="360"/>
    </location>
</feature>
<reference evidence="2 3" key="1">
    <citation type="submission" date="2024-04" db="EMBL/GenBank/DDBJ databases">
        <title>Tritrichomonas musculus Genome.</title>
        <authorList>
            <person name="Alves-Ferreira E."/>
            <person name="Grigg M."/>
            <person name="Lorenzi H."/>
            <person name="Galac M."/>
        </authorList>
    </citation>
    <scope>NUCLEOTIDE SEQUENCE [LARGE SCALE GENOMIC DNA]</scope>
    <source>
        <strain evidence="2 3">EAF2021</strain>
    </source>
</reference>
<gene>
    <name evidence="2" type="ORF">M9Y10_032687</name>
</gene>
<feature type="compositionally biased region" description="Polar residues" evidence="1">
    <location>
        <begin position="382"/>
        <end position="395"/>
    </location>
</feature>
<protein>
    <submittedName>
        <fullName evidence="2">Beta-1,3-glucan linked protein</fullName>
    </submittedName>
</protein>
<feature type="compositionally biased region" description="Basic and acidic residues" evidence="1">
    <location>
        <begin position="331"/>
        <end position="344"/>
    </location>
</feature>
<dbReference type="InterPro" id="IPR053139">
    <property type="entry name" value="Surface_bspA-like"/>
</dbReference>
<keyword evidence="3" id="KW-1185">Reference proteome</keyword>
<feature type="compositionally biased region" description="Polar residues" evidence="1">
    <location>
        <begin position="443"/>
        <end position="453"/>
    </location>
</feature>
<comment type="caution">
    <text evidence="2">The sequence shown here is derived from an EMBL/GenBank/DDBJ whole genome shotgun (WGS) entry which is preliminary data.</text>
</comment>